<dbReference type="PANTHER" id="PTHR48111">
    <property type="entry name" value="REGULATOR OF RPOS"/>
    <property type="match status" value="1"/>
</dbReference>
<dbReference type="Gene3D" id="2.40.50.1020">
    <property type="entry name" value="LytTr DNA-binding domain"/>
    <property type="match status" value="1"/>
</dbReference>
<dbReference type="EMBL" id="JAFREP010000003">
    <property type="protein sequence ID" value="MBO1317712.1"/>
    <property type="molecule type" value="Genomic_DNA"/>
</dbReference>
<protein>
    <submittedName>
        <fullName evidence="5">Response regulator transcription factor</fullName>
    </submittedName>
</protein>
<proteinExistence type="predicted"/>
<name>A0A8J7Q453_9BACT</name>
<feature type="modified residue" description="4-aspartylphosphate" evidence="2">
    <location>
        <position position="54"/>
    </location>
</feature>
<evidence type="ECO:0000256" key="2">
    <source>
        <dbReference type="PROSITE-ProRule" id="PRU00169"/>
    </source>
</evidence>
<dbReference type="RefSeq" id="WP_207857119.1">
    <property type="nucleotide sequence ID" value="NZ_JAFREP010000003.1"/>
</dbReference>
<evidence type="ECO:0000256" key="1">
    <source>
        <dbReference type="ARBA" id="ARBA00023125"/>
    </source>
</evidence>
<reference evidence="5" key="1">
    <citation type="submission" date="2021-03" db="EMBL/GenBank/DDBJ databases">
        <authorList>
            <person name="Wang G."/>
        </authorList>
    </citation>
    <scope>NUCLEOTIDE SEQUENCE</scope>
    <source>
        <strain evidence="5">KCTC 12899</strain>
    </source>
</reference>
<evidence type="ECO:0000313" key="6">
    <source>
        <dbReference type="Proteomes" id="UP000664417"/>
    </source>
</evidence>
<keyword evidence="2" id="KW-0597">Phosphoprotein</keyword>
<dbReference type="PROSITE" id="PS50930">
    <property type="entry name" value="HTH_LYTTR"/>
    <property type="match status" value="1"/>
</dbReference>
<sequence>MISALIVDDEPSARKRIRNVLKNSDDIRIVGEAGSVKQGLAAVRALRPDLVFLDVEMPGANGFELVERVGGNPLIVFVSGHEGFALDAFDVEAVDYVLKPFTAARFERALDRVRQRIATAQSAALGTQMRAMMRAFDRERDDFLHQINLKHRGRQVVVDLATVVCLESDGNYVGLRLEDGRDFLYRSSMSALCEQLDPTLFLRIHRGIAVNLTKITKHHYLNNALYRFHLSDGTEVTSGRAYRADIEAALSRNETAG</sequence>
<feature type="domain" description="HTH LytTR-type" evidence="4">
    <location>
        <begin position="147"/>
        <end position="252"/>
    </location>
</feature>
<dbReference type="GO" id="GO:0000976">
    <property type="term" value="F:transcription cis-regulatory region binding"/>
    <property type="evidence" value="ECO:0007669"/>
    <property type="project" value="TreeGrafter"/>
</dbReference>
<evidence type="ECO:0000313" key="5">
    <source>
        <dbReference type="EMBL" id="MBO1317712.1"/>
    </source>
</evidence>
<dbReference type="InterPro" id="IPR007492">
    <property type="entry name" value="LytTR_DNA-bd_dom"/>
</dbReference>
<accession>A0A8J7Q453</accession>
<comment type="caution">
    <text evidence="5">The sequence shown here is derived from an EMBL/GenBank/DDBJ whole genome shotgun (WGS) entry which is preliminary data.</text>
</comment>
<feature type="domain" description="Response regulatory" evidence="3">
    <location>
        <begin position="3"/>
        <end position="114"/>
    </location>
</feature>
<dbReference type="PROSITE" id="PS50110">
    <property type="entry name" value="RESPONSE_REGULATORY"/>
    <property type="match status" value="1"/>
</dbReference>
<dbReference type="GO" id="GO:0005829">
    <property type="term" value="C:cytosol"/>
    <property type="evidence" value="ECO:0007669"/>
    <property type="project" value="TreeGrafter"/>
</dbReference>
<evidence type="ECO:0000259" key="3">
    <source>
        <dbReference type="PROSITE" id="PS50110"/>
    </source>
</evidence>
<dbReference type="Pfam" id="PF00072">
    <property type="entry name" value="Response_reg"/>
    <property type="match status" value="1"/>
</dbReference>
<dbReference type="SMART" id="SM00448">
    <property type="entry name" value="REC"/>
    <property type="match status" value="1"/>
</dbReference>
<dbReference type="Proteomes" id="UP000664417">
    <property type="component" value="Unassembled WGS sequence"/>
</dbReference>
<dbReference type="Pfam" id="PF04397">
    <property type="entry name" value="LytTR"/>
    <property type="match status" value="1"/>
</dbReference>
<dbReference type="AlphaFoldDB" id="A0A8J7Q453"/>
<dbReference type="Gene3D" id="3.40.50.2300">
    <property type="match status" value="1"/>
</dbReference>
<evidence type="ECO:0000259" key="4">
    <source>
        <dbReference type="PROSITE" id="PS50930"/>
    </source>
</evidence>
<dbReference type="InterPro" id="IPR001789">
    <property type="entry name" value="Sig_transdc_resp-reg_receiver"/>
</dbReference>
<dbReference type="GO" id="GO:0006355">
    <property type="term" value="P:regulation of DNA-templated transcription"/>
    <property type="evidence" value="ECO:0007669"/>
    <property type="project" value="TreeGrafter"/>
</dbReference>
<dbReference type="InterPro" id="IPR039420">
    <property type="entry name" value="WalR-like"/>
</dbReference>
<dbReference type="SUPFAM" id="SSF52172">
    <property type="entry name" value="CheY-like"/>
    <property type="match status" value="1"/>
</dbReference>
<dbReference type="GO" id="GO:0032993">
    <property type="term" value="C:protein-DNA complex"/>
    <property type="evidence" value="ECO:0007669"/>
    <property type="project" value="TreeGrafter"/>
</dbReference>
<organism evidence="5 6">
    <name type="scientific">Acanthopleuribacter pedis</name>
    <dbReference type="NCBI Taxonomy" id="442870"/>
    <lineage>
        <taxon>Bacteria</taxon>
        <taxon>Pseudomonadati</taxon>
        <taxon>Acidobacteriota</taxon>
        <taxon>Holophagae</taxon>
        <taxon>Acanthopleuribacterales</taxon>
        <taxon>Acanthopleuribacteraceae</taxon>
        <taxon>Acanthopleuribacter</taxon>
    </lineage>
</organism>
<keyword evidence="1" id="KW-0238">DNA-binding</keyword>
<dbReference type="GO" id="GO:0000156">
    <property type="term" value="F:phosphorelay response regulator activity"/>
    <property type="evidence" value="ECO:0007669"/>
    <property type="project" value="TreeGrafter"/>
</dbReference>
<dbReference type="SMART" id="SM00850">
    <property type="entry name" value="LytTR"/>
    <property type="match status" value="1"/>
</dbReference>
<dbReference type="PANTHER" id="PTHR48111:SF69">
    <property type="entry name" value="RESPONSE REGULATOR RECEIVER"/>
    <property type="match status" value="1"/>
</dbReference>
<dbReference type="InterPro" id="IPR011006">
    <property type="entry name" value="CheY-like_superfamily"/>
</dbReference>
<gene>
    <name evidence="5" type="ORF">J3U88_04510</name>
</gene>
<keyword evidence="6" id="KW-1185">Reference proteome</keyword>